<comment type="caution">
    <text evidence="2">The sequence shown here is derived from an EMBL/GenBank/DDBJ whole genome shotgun (WGS) entry which is preliminary data.</text>
</comment>
<keyword evidence="3" id="KW-1185">Reference proteome</keyword>
<gene>
    <name evidence="2" type="ORF">GGR42_003158</name>
</gene>
<proteinExistence type="predicted"/>
<feature type="domain" description="N-acetyltransferase" evidence="1">
    <location>
        <begin position="2"/>
        <end position="171"/>
    </location>
</feature>
<reference evidence="2 3" key="1">
    <citation type="submission" date="2020-03" db="EMBL/GenBank/DDBJ databases">
        <title>Genomic Encyclopedia of Type Strains, Phase IV (KMG-IV): sequencing the most valuable type-strain genomes for metagenomic binning, comparative biology and taxonomic classification.</title>
        <authorList>
            <person name="Goeker M."/>
        </authorList>
    </citation>
    <scope>NUCLEOTIDE SEQUENCE [LARGE SCALE GENOMIC DNA]</scope>
    <source>
        <strain evidence="2 3">DSM 29762</strain>
    </source>
</reference>
<keyword evidence="2" id="KW-0687">Ribonucleoprotein</keyword>
<protein>
    <submittedName>
        <fullName evidence="2">Ribosomal protein S18 acetylase RimI-like enzyme</fullName>
    </submittedName>
</protein>
<dbReference type="GO" id="GO:0005840">
    <property type="term" value="C:ribosome"/>
    <property type="evidence" value="ECO:0007669"/>
    <property type="project" value="UniProtKB-KW"/>
</dbReference>
<accession>A0A846QZP2</accession>
<dbReference type="SUPFAM" id="SSF55729">
    <property type="entry name" value="Acyl-CoA N-acyltransferases (Nat)"/>
    <property type="match status" value="1"/>
</dbReference>
<dbReference type="AlphaFoldDB" id="A0A846QZP2"/>
<dbReference type="Proteomes" id="UP000590442">
    <property type="component" value="Unassembled WGS sequence"/>
</dbReference>
<dbReference type="InterPro" id="IPR000182">
    <property type="entry name" value="GNAT_dom"/>
</dbReference>
<dbReference type="Pfam" id="PF00583">
    <property type="entry name" value="Acetyltransf_1"/>
    <property type="match status" value="1"/>
</dbReference>
<dbReference type="PROSITE" id="PS51186">
    <property type="entry name" value="GNAT"/>
    <property type="match status" value="1"/>
</dbReference>
<evidence type="ECO:0000313" key="2">
    <source>
        <dbReference type="EMBL" id="NJB72667.1"/>
    </source>
</evidence>
<sequence length="171" mass="19773">MINIVKGRIQDSELLAKISKQAFLDSHGNSANKSEIDTYIAENFSIERFEKELIDPNIDYRIIFCKSKEAGYSKIVLNKDNEAVEKSNNTKLDRLYLLKEFYGQNLGSKLMGFNIESSKNSGQNGMWLFVWIENQRAINFYTKIGFKIVGSYDFKISETHSNPNHIMYLSY</sequence>
<evidence type="ECO:0000259" key="1">
    <source>
        <dbReference type="PROSITE" id="PS51186"/>
    </source>
</evidence>
<dbReference type="GO" id="GO:0016747">
    <property type="term" value="F:acyltransferase activity, transferring groups other than amino-acyl groups"/>
    <property type="evidence" value="ECO:0007669"/>
    <property type="project" value="InterPro"/>
</dbReference>
<evidence type="ECO:0000313" key="3">
    <source>
        <dbReference type="Proteomes" id="UP000590442"/>
    </source>
</evidence>
<dbReference type="InterPro" id="IPR016181">
    <property type="entry name" value="Acyl_CoA_acyltransferase"/>
</dbReference>
<dbReference type="EMBL" id="JAATJJ010000002">
    <property type="protein sequence ID" value="NJB72667.1"/>
    <property type="molecule type" value="Genomic_DNA"/>
</dbReference>
<name>A0A846QZP2_9FLAO</name>
<organism evidence="2 3">
    <name type="scientific">Saonia flava</name>
    <dbReference type="NCBI Taxonomy" id="523696"/>
    <lineage>
        <taxon>Bacteria</taxon>
        <taxon>Pseudomonadati</taxon>
        <taxon>Bacteroidota</taxon>
        <taxon>Flavobacteriia</taxon>
        <taxon>Flavobacteriales</taxon>
        <taxon>Flavobacteriaceae</taxon>
        <taxon>Saonia</taxon>
    </lineage>
</organism>
<dbReference type="RefSeq" id="WP_167965922.1">
    <property type="nucleotide sequence ID" value="NZ_JAATJJ010000002.1"/>
</dbReference>
<dbReference type="Gene3D" id="3.40.630.30">
    <property type="match status" value="1"/>
</dbReference>
<keyword evidence="2" id="KW-0689">Ribosomal protein</keyword>